<dbReference type="GO" id="GO:0006313">
    <property type="term" value="P:DNA transposition"/>
    <property type="evidence" value="ECO:0007669"/>
    <property type="project" value="InterPro"/>
</dbReference>
<organism evidence="2 3">
    <name type="scientific">Candidatus Raymondbacteria bacterium RIFOXYD12_FULL_49_13</name>
    <dbReference type="NCBI Taxonomy" id="1817890"/>
    <lineage>
        <taxon>Bacteria</taxon>
        <taxon>Raymondiibacteriota</taxon>
    </lineage>
</organism>
<dbReference type="InterPro" id="IPR007069">
    <property type="entry name" value="Transposase_32"/>
</dbReference>
<protein>
    <recommendedName>
        <fullName evidence="1">Transposase IS801/IS1294 domain-containing protein</fullName>
    </recommendedName>
</protein>
<gene>
    <name evidence="2" type="ORF">A2519_07645</name>
</gene>
<reference evidence="2 3" key="1">
    <citation type="journal article" date="2016" name="Nat. Commun.">
        <title>Thousands of microbial genomes shed light on interconnected biogeochemical processes in an aquifer system.</title>
        <authorList>
            <person name="Anantharaman K."/>
            <person name="Brown C.T."/>
            <person name="Hug L.A."/>
            <person name="Sharon I."/>
            <person name="Castelle C.J."/>
            <person name="Probst A.J."/>
            <person name="Thomas B.C."/>
            <person name="Singh A."/>
            <person name="Wilkins M.J."/>
            <person name="Karaoz U."/>
            <person name="Brodie E.L."/>
            <person name="Williams K.H."/>
            <person name="Hubbard S.S."/>
            <person name="Banfield J.F."/>
        </authorList>
    </citation>
    <scope>NUCLEOTIDE SEQUENCE [LARGE SCALE GENOMIC DNA]</scope>
</reference>
<dbReference type="GO" id="GO:0003677">
    <property type="term" value="F:DNA binding"/>
    <property type="evidence" value="ECO:0007669"/>
    <property type="project" value="InterPro"/>
</dbReference>
<accession>A0A1F7FBL8</accession>
<comment type="caution">
    <text evidence="2">The sequence shown here is derived from an EMBL/GenBank/DDBJ whole genome shotgun (WGS) entry which is preliminary data.</text>
</comment>
<dbReference type="Proteomes" id="UP000179243">
    <property type="component" value="Unassembled WGS sequence"/>
</dbReference>
<sequence length="120" mass="13502">MPSRRQSPGISGIISLNKDPPRLALGEAGGKVIYRAGRKEALPYPINDNDLFKNGFPRNFQIFDPLQFLAEVTQHIPNKGEHQIRYYGWPASRGRKARRESCGPVAKKRGSAREIKMLIS</sequence>
<proteinExistence type="predicted"/>
<evidence type="ECO:0000259" key="1">
    <source>
        <dbReference type="Pfam" id="PF04986"/>
    </source>
</evidence>
<name>A0A1F7FBL8_UNCRA</name>
<dbReference type="AlphaFoldDB" id="A0A1F7FBL8"/>
<evidence type="ECO:0000313" key="3">
    <source>
        <dbReference type="Proteomes" id="UP000179243"/>
    </source>
</evidence>
<dbReference type="Pfam" id="PF04986">
    <property type="entry name" value="Y2_Tnp"/>
    <property type="match status" value="1"/>
</dbReference>
<dbReference type="EMBL" id="MFYX01000076">
    <property type="protein sequence ID" value="OGK04075.1"/>
    <property type="molecule type" value="Genomic_DNA"/>
</dbReference>
<dbReference type="GO" id="GO:0004803">
    <property type="term" value="F:transposase activity"/>
    <property type="evidence" value="ECO:0007669"/>
    <property type="project" value="InterPro"/>
</dbReference>
<evidence type="ECO:0000313" key="2">
    <source>
        <dbReference type="EMBL" id="OGK04075.1"/>
    </source>
</evidence>
<feature type="domain" description="Transposase IS801/IS1294" evidence="1">
    <location>
        <begin position="61"/>
        <end position="93"/>
    </location>
</feature>